<dbReference type="AlphaFoldDB" id="A0AAV4CGU0"/>
<dbReference type="GO" id="GO:0008017">
    <property type="term" value="F:microtubule binding"/>
    <property type="evidence" value="ECO:0007669"/>
    <property type="project" value="InterPro"/>
</dbReference>
<evidence type="ECO:0000313" key="3">
    <source>
        <dbReference type="EMBL" id="GFO30637.1"/>
    </source>
</evidence>
<feature type="region of interest" description="Disordered" evidence="2">
    <location>
        <begin position="1"/>
        <end position="22"/>
    </location>
</feature>
<feature type="region of interest" description="Disordered" evidence="2">
    <location>
        <begin position="62"/>
        <end position="182"/>
    </location>
</feature>
<evidence type="ECO:0000256" key="2">
    <source>
        <dbReference type="SAM" id="MobiDB-lite"/>
    </source>
</evidence>
<dbReference type="GO" id="GO:0016301">
    <property type="term" value="F:kinase activity"/>
    <property type="evidence" value="ECO:0007669"/>
    <property type="project" value="UniProtKB-KW"/>
</dbReference>
<feature type="region of interest" description="Disordered" evidence="2">
    <location>
        <begin position="210"/>
        <end position="241"/>
    </location>
</feature>
<evidence type="ECO:0000313" key="4">
    <source>
        <dbReference type="Proteomes" id="UP000735302"/>
    </source>
</evidence>
<feature type="compositionally biased region" description="Low complexity" evidence="2">
    <location>
        <begin position="71"/>
        <end position="88"/>
    </location>
</feature>
<dbReference type="Proteomes" id="UP000735302">
    <property type="component" value="Unassembled WGS sequence"/>
</dbReference>
<keyword evidence="3" id="KW-0418">Kinase</keyword>
<feature type="coiled-coil region" evidence="1">
    <location>
        <begin position="436"/>
        <end position="463"/>
    </location>
</feature>
<keyword evidence="4" id="KW-1185">Reference proteome</keyword>
<name>A0AAV4CGU0_9GAST</name>
<dbReference type="EMBL" id="BLXT01006250">
    <property type="protein sequence ID" value="GFO30637.1"/>
    <property type="molecule type" value="Genomic_DNA"/>
</dbReference>
<reference evidence="3 4" key="1">
    <citation type="journal article" date="2021" name="Elife">
        <title>Chloroplast acquisition without the gene transfer in kleptoplastic sea slugs, Plakobranchus ocellatus.</title>
        <authorList>
            <person name="Maeda T."/>
            <person name="Takahashi S."/>
            <person name="Yoshida T."/>
            <person name="Shimamura S."/>
            <person name="Takaki Y."/>
            <person name="Nagai Y."/>
            <person name="Toyoda A."/>
            <person name="Suzuki Y."/>
            <person name="Arimoto A."/>
            <person name="Ishii H."/>
            <person name="Satoh N."/>
            <person name="Nishiyama T."/>
            <person name="Hasebe M."/>
            <person name="Maruyama T."/>
            <person name="Minagawa J."/>
            <person name="Obokata J."/>
            <person name="Shigenobu S."/>
        </authorList>
    </citation>
    <scope>NUCLEOTIDE SEQUENCE [LARGE SCALE GENOMIC DNA]</scope>
</reference>
<proteinExistence type="predicted"/>
<dbReference type="InterPro" id="IPR024836">
    <property type="entry name" value="JAKMIP"/>
</dbReference>
<feature type="compositionally biased region" description="Low complexity" evidence="2">
    <location>
        <begin position="146"/>
        <end position="161"/>
    </location>
</feature>
<dbReference type="PANTHER" id="PTHR18935:SF8">
    <property type="entry name" value="GOLGIN SUBFAMILY A MEMBER 4-LIKE ISOFORM X1"/>
    <property type="match status" value="1"/>
</dbReference>
<evidence type="ECO:0000256" key="1">
    <source>
        <dbReference type="SAM" id="Coils"/>
    </source>
</evidence>
<protein>
    <submittedName>
        <fullName evidence="3">Janus kinase and microtubule-interacting protein 1</fullName>
    </submittedName>
</protein>
<accession>A0AAV4CGU0</accession>
<feature type="compositionally biased region" description="Polar residues" evidence="2">
    <location>
        <begin position="115"/>
        <end position="133"/>
    </location>
</feature>
<gene>
    <name evidence="3" type="ORF">PoB_005714200</name>
</gene>
<sequence>MDFKDELEEEEKSNAFSEPSAACKTVIEPSDDLDNLPVTANEIAVTTSASELSPDVSKLCKSHGNVPTVQLTSCESSPPETSPRRLSLQPDREVDQCRRRLSNVDISSQHRHLTESNLPPIQQNLGQCRNLSLSPKPPDGKPSRSPPSSRIPIYRSRSTPPQRRQNTSKQSSKHGQEINPVGVEDEITLQEEDNAKRNVGDVALSGKLKPIFMERGRSGPKSSGQDRRRASAATVRPPCVVPPRARRSLSFSHGPEAHLGIYSQAVLQDRTLSIDDQSKTNEIIGKETSLSAGGRVKDCVGSSGSSADSLRTLNVELRDQVTRLRARLDAQRGSIRQVQWQKVLDVRQARQQEQKRLWTALEELRQKLGQEKAREVEQMREHLTAKAESDMQKLTRHKDAEIFKLKQELISKESILKRVLNDERKVRLGLMPDSHKTKLLDELKALRQEKRTLEESLESASCAQRAFSDGLRKHSERRESEVSKVRREMQLEVKGLFVSSIWSGEIIQVGLLFLTAETSVPVISASPSSGFFLFPAAIKWRLAV</sequence>
<dbReference type="PANTHER" id="PTHR18935">
    <property type="entry name" value="GOLGIN SUBFAMILY A MEMBER 4-LIKE ISOFORM X1"/>
    <property type="match status" value="1"/>
</dbReference>
<feature type="compositionally biased region" description="Acidic residues" evidence="2">
    <location>
        <begin position="1"/>
        <end position="11"/>
    </location>
</feature>
<keyword evidence="1" id="KW-0175">Coiled coil</keyword>
<keyword evidence="3" id="KW-0808">Transferase</keyword>
<dbReference type="GO" id="GO:0019900">
    <property type="term" value="F:kinase binding"/>
    <property type="evidence" value="ECO:0007669"/>
    <property type="project" value="InterPro"/>
</dbReference>
<organism evidence="3 4">
    <name type="scientific">Plakobranchus ocellatus</name>
    <dbReference type="NCBI Taxonomy" id="259542"/>
    <lineage>
        <taxon>Eukaryota</taxon>
        <taxon>Metazoa</taxon>
        <taxon>Spiralia</taxon>
        <taxon>Lophotrochozoa</taxon>
        <taxon>Mollusca</taxon>
        <taxon>Gastropoda</taxon>
        <taxon>Heterobranchia</taxon>
        <taxon>Euthyneura</taxon>
        <taxon>Panpulmonata</taxon>
        <taxon>Sacoglossa</taxon>
        <taxon>Placobranchoidea</taxon>
        <taxon>Plakobranchidae</taxon>
        <taxon>Plakobranchus</taxon>
    </lineage>
</organism>
<comment type="caution">
    <text evidence="3">The sequence shown here is derived from an EMBL/GenBank/DDBJ whole genome shotgun (WGS) entry which is preliminary data.</text>
</comment>